<gene>
    <name evidence="3 5" type="primary">dcd</name>
    <name evidence="5" type="ORF">M6B22_11715</name>
</gene>
<dbReference type="EC" id="3.5.4.30" evidence="3"/>
<feature type="binding site" evidence="3">
    <location>
        <position position="162"/>
    </location>
    <ligand>
        <name>dCTP</name>
        <dbReference type="ChEBI" id="CHEBI:61481"/>
    </ligand>
</feature>
<dbReference type="SUPFAM" id="SSF51283">
    <property type="entry name" value="dUTPase-like"/>
    <property type="match status" value="1"/>
</dbReference>
<feature type="binding site" evidence="3">
    <location>
        <position position="148"/>
    </location>
    <ligand>
        <name>dCTP</name>
        <dbReference type="ChEBI" id="CHEBI:61481"/>
    </ligand>
</feature>
<evidence type="ECO:0000256" key="4">
    <source>
        <dbReference type="SAM" id="MobiDB-lite"/>
    </source>
</evidence>
<proteinExistence type="inferred from homology"/>
<dbReference type="NCBIfam" id="TIGR02274">
    <property type="entry name" value="dCTP_deam"/>
    <property type="match status" value="1"/>
</dbReference>
<reference evidence="5" key="1">
    <citation type="submission" date="2022-05" db="EMBL/GenBank/DDBJ databases">
        <title>Jatrophihabitans sp. SB3-54 whole genome sequence.</title>
        <authorList>
            <person name="Suh M.K."/>
            <person name="Eom M.K."/>
            <person name="Kim J.S."/>
            <person name="Kim H.S."/>
            <person name="Do H.E."/>
            <person name="Shin Y.K."/>
            <person name="Lee J.-S."/>
        </authorList>
    </citation>
    <scope>NUCLEOTIDE SEQUENCE</scope>
    <source>
        <strain evidence="5">SB3-54</strain>
    </source>
</reference>
<feature type="site" description="Important for bifunctional activity" evidence="3">
    <location>
        <begin position="116"/>
        <end position="117"/>
    </location>
</feature>
<dbReference type="PANTHER" id="PTHR42680:SF3">
    <property type="entry name" value="DCTP DEAMINASE"/>
    <property type="match status" value="1"/>
</dbReference>
<feature type="region of interest" description="Disordered" evidence="4">
    <location>
        <begin position="166"/>
        <end position="192"/>
    </location>
</feature>
<comment type="pathway">
    <text evidence="3">Pyrimidine metabolism; dUMP biosynthesis; dUMP from dCTP: step 1/1.</text>
</comment>
<dbReference type="HAMAP" id="MF_00146">
    <property type="entry name" value="dCTP_deaminase"/>
    <property type="match status" value="1"/>
</dbReference>
<feature type="binding site" evidence="3">
    <location>
        <begin position="127"/>
        <end position="129"/>
    </location>
    <ligand>
        <name>dCTP</name>
        <dbReference type="ChEBI" id="CHEBI:61481"/>
    </ligand>
</feature>
<accession>A0ABY7JRP2</accession>
<comment type="similarity">
    <text evidence="3">Belongs to the dCTP deaminase family.</text>
</comment>
<dbReference type="InterPro" id="IPR033704">
    <property type="entry name" value="dUTPase_trimeric"/>
</dbReference>
<name>A0ABY7JRP2_9ACTN</name>
<evidence type="ECO:0000256" key="1">
    <source>
        <dbReference type="ARBA" id="ARBA00022801"/>
    </source>
</evidence>
<dbReference type="CDD" id="cd07557">
    <property type="entry name" value="trimeric_dUTPase"/>
    <property type="match status" value="1"/>
</dbReference>
<evidence type="ECO:0000256" key="3">
    <source>
        <dbReference type="HAMAP-Rule" id="MF_00146"/>
    </source>
</evidence>
<protein>
    <recommendedName>
        <fullName evidence="3">dCTP deaminase, dUMP-forming</fullName>
        <ecNumber evidence="3">3.5.4.30</ecNumber>
    </recommendedName>
    <alternativeName>
        <fullName evidence="3">Bifunctional dCTP deaminase:dUTPase</fullName>
    </alternativeName>
    <alternativeName>
        <fullName evidence="3">DCD-DUT</fullName>
    </alternativeName>
</protein>
<dbReference type="RefSeq" id="WP_269441726.1">
    <property type="nucleotide sequence ID" value="NZ_CP097463.1"/>
</dbReference>
<dbReference type="PANTHER" id="PTHR42680">
    <property type="entry name" value="DCTP DEAMINASE"/>
    <property type="match status" value="1"/>
</dbReference>
<evidence type="ECO:0000313" key="6">
    <source>
        <dbReference type="Proteomes" id="UP001164693"/>
    </source>
</evidence>
<dbReference type="InterPro" id="IPR036157">
    <property type="entry name" value="dUTPase-like_sf"/>
</dbReference>
<sequence>MLLSDRDIRAEVQANRLVLDPWDAELVQPSSIDVRLDRFFRVFNNSQYTHIDPAVQQDELTSLVEPKGDEPFVLHPNEFVLGSTLEIVTLPDDLAGRLEGKSSLGRLGLLTHSTAGFIDPGFTGHITLELSNVANLPITLWPGMKIGQLCLFRLSSAAEFPYGSSQYGSRYQGQRGPTPSRSYQNFRRWPTS</sequence>
<comment type="subunit">
    <text evidence="3">Homotrimer.</text>
</comment>
<comment type="caution">
    <text evidence="3">Lacks conserved residue(s) required for the propagation of feature annotation.</text>
</comment>
<feature type="binding site" evidence="3">
    <location>
        <position position="174"/>
    </location>
    <ligand>
        <name>dCTP</name>
        <dbReference type="ChEBI" id="CHEBI:61481"/>
    </ligand>
</feature>
<comment type="catalytic activity">
    <reaction evidence="3">
        <text>dCTP + 2 H2O = dUMP + NH4(+) + diphosphate</text>
        <dbReference type="Rhea" id="RHEA:19205"/>
        <dbReference type="ChEBI" id="CHEBI:15377"/>
        <dbReference type="ChEBI" id="CHEBI:28938"/>
        <dbReference type="ChEBI" id="CHEBI:33019"/>
        <dbReference type="ChEBI" id="CHEBI:61481"/>
        <dbReference type="ChEBI" id="CHEBI:246422"/>
        <dbReference type="EC" id="3.5.4.30"/>
    </reaction>
</comment>
<keyword evidence="1 3" id="KW-0378">Hydrolase</keyword>
<dbReference type="Pfam" id="PF22769">
    <property type="entry name" value="DCD"/>
    <property type="match status" value="1"/>
</dbReference>
<feature type="active site" description="Proton donor/acceptor" evidence="3">
    <location>
        <position position="129"/>
    </location>
</feature>
<dbReference type="Proteomes" id="UP001164693">
    <property type="component" value="Chromosome"/>
</dbReference>
<evidence type="ECO:0000313" key="5">
    <source>
        <dbReference type="EMBL" id="WAX55223.1"/>
    </source>
</evidence>
<dbReference type="Gene3D" id="2.70.40.10">
    <property type="match status" value="1"/>
</dbReference>
<evidence type="ECO:0000256" key="2">
    <source>
        <dbReference type="ARBA" id="ARBA00023080"/>
    </source>
</evidence>
<keyword evidence="6" id="KW-1185">Reference proteome</keyword>
<dbReference type="EMBL" id="CP097463">
    <property type="protein sequence ID" value="WAX55223.1"/>
    <property type="molecule type" value="Genomic_DNA"/>
</dbReference>
<comment type="function">
    <text evidence="3">Bifunctional enzyme that catalyzes both the deamination of dCTP to dUTP and the hydrolysis of dUTP to dUMP without releasing the toxic dUTP intermediate.</text>
</comment>
<keyword evidence="2 3" id="KW-0546">Nucleotide metabolism</keyword>
<feature type="binding site" evidence="3">
    <location>
        <position position="119"/>
    </location>
    <ligand>
        <name>dCTP</name>
        <dbReference type="ChEBI" id="CHEBI:61481"/>
    </ligand>
</feature>
<dbReference type="GO" id="GO:0008829">
    <property type="term" value="F:dCTP deaminase activity"/>
    <property type="evidence" value="ECO:0007669"/>
    <property type="project" value="UniProtKB-EC"/>
</dbReference>
<dbReference type="InterPro" id="IPR011962">
    <property type="entry name" value="dCTP_deaminase"/>
</dbReference>
<keyword evidence="3" id="KW-0547">Nucleotide-binding</keyword>
<organism evidence="5 6">
    <name type="scientific">Jatrophihabitans cynanchi</name>
    <dbReference type="NCBI Taxonomy" id="2944128"/>
    <lineage>
        <taxon>Bacteria</taxon>
        <taxon>Bacillati</taxon>
        <taxon>Actinomycetota</taxon>
        <taxon>Actinomycetes</taxon>
        <taxon>Jatrophihabitantales</taxon>
        <taxon>Jatrophihabitantaceae</taxon>
        <taxon>Jatrophihabitans</taxon>
    </lineage>
</organism>
<feature type="binding site" evidence="3">
    <location>
        <begin position="101"/>
        <end position="106"/>
    </location>
    <ligand>
        <name>dCTP</name>
        <dbReference type="ChEBI" id="CHEBI:61481"/>
    </ligand>
</feature>